<sequence>APWTEIKPTPSLSTITPEKIISTNDETRKIESEAKYILNTTRTQDALSRWTQAQFKDNFKDVD</sequence>
<dbReference type="Proteomes" id="UP000676336">
    <property type="component" value="Unassembled WGS sequence"/>
</dbReference>
<name>A0A8S3JHX8_9BILA</name>
<comment type="caution">
    <text evidence="1">The sequence shown here is derived from an EMBL/GenBank/DDBJ whole genome shotgun (WGS) entry which is preliminary data.</text>
</comment>
<dbReference type="AlphaFoldDB" id="A0A8S3JHX8"/>
<feature type="non-terminal residue" evidence="1">
    <location>
        <position position="63"/>
    </location>
</feature>
<gene>
    <name evidence="1" type="ORF">SMN809_LOCUS81490</name>
</gene>
<accession>A0A8S3JHX8</accession>
<organism evidence="1 2">
    <name type="scientific">Rotaria magnacalcarata</name>
    <dbReference type="NCBI Taxonomy" id="392030"/>
    <lineage>
        <taxon>Eukaryota</taxon>
        <taxon>Metazoa</taxon>
        <taxon>Spiralia</taxon>
        <taxon>Gnathifera</taxon>
        <taxon>Rotifera</taxon>
        <taxon>Eurotatoria</taxon>
        <taxon>Bdelloidea</taxon>
        <taxon>Philodinida</taxon>
        <taxon>Philodinidae</taxon>
        <taxon>Rotaria</taxon>
    </lineage>
</organism>
<evidence type="ECO:0000313" key="1">
    <source>
        <dbReference type="EMBL" id="CAF5219587.1"/>
    </source>
</evidence>
<proteinExistence type="predicted"/>
<protein>
    <submittedName>
        <fullName evidence="1">Uncharacterized protein</fullName>
    </submittedName>
</protein>
<evidence type="ECO:0000313" key="2">
    <source>
        <dbReference type="Proteomes" id="UP000676336"/>
    </source>
</evidence>
<reference evidence="1" key="1">
    <citation type="submission" date="2021-02" db="EMBL/GenBank/DDBJ databases">
        <authorList>
            <person name="Nowell W R."/>
        </authorList>
    </citation>
    <scope>NUCLEOTIDE SEQUENCE</scope>
</reference>
<dbReference type="EMBL" id="CAJOBI010348509">
    <property type="protein sequence ID" value="CAF5219587.1"/>
    <property type="molecule type" value="Genomic_DNA"/>
</dbReference>
<feature type="non-terminal residue" evidence="1">
    <location>
        <position position="1"/>
    </location>
</feature>